<sequence>MVVGVRYIHLQPKEQIIANLRTTQPSFILNLDLEGALDNIKHTTILVRLHTLSCGTTAYNYGHASSRSAQRHCVSATTFLTSLIRQLVGSPGSAYFAPSFKQRTVGSTISTRTYPDPLKCILRRRPYHIDQQQIFGQPRRPPTASH</sequence>
<keyword evidence="2" id="KW-1185">Reference proteome</keyword>
<dbReference type="EMBL" id="JABSTR010000001">
    <property type="protein sequence ID" value="KAH9360291.1"/>
    <property type="molecule type" value="Genomic_DNA"/>
</dbReference>
<evidence type="ECO:0000313" key="2">
    <source>
        <dbReference type="Proteomes" id="UP000821853"/>
    </source>
</evidence>
<reference evidence="1 2" key="1">
    <citation type="journal article" date="2020" name="Cell">
        <title>Large-Scale Comparative Analyses of Tick Genomes Elucidate Their Genetic Diversity and Vector Capacities.</title>
        <authorList>
            <consortium name="Tick Genome and Microbiome Consortium (TIGMIC)"/>
            <person name="Jia N."/>
            <person name="Wang J."/>
            <person name="Shi W."/>
            <person name="Du L."/>
            <person name="Sun Y."/>
            <person name="Zhan W."/>
            <person name="Jiang J.F."/>
            <person name="Wang Q."/>
            <person name="Zhang B."/>
            <person name="Ji P."/>
            <person name="Bell-Sakyi L."/>
            <person name="Cui X.M."/>
            <person name="Yuan T.T."/>
            <person name="Jiang B.G."/>
            <person name="Yang W.F."/>
            <person name="Lam T.T."/>
            <person name="Chang Q.C."/>
            <person name="Ding S.J."/>
            <person name="Wang X.J."/>
            <person name="Zhu J.G."/>
            <person name="Ruan X.D."/>
            <person name="Zhao L."/>
            <person name="Wei J.T."/>
            <person name="Ye R.Z."/>
            <person name="Que T.C."/>
            <person name="Du C.H."/>
            <person name="Zhou Y.H."/>
            <person name="Cheng J.X."/>
            <person name="Dai P.F."/>
            <person name="Guo W.B."/>
            <person name="Han X.H."/>
            <person name="Huang E.J."/>
            <person name="Li L.F."/>
            <person name="Wei W."/>
            <person name="Gao Y.C."/>
            <person name="Liu J.Z."/>
            <person name="Shao H.Z."/>
            <person name="Wang X."/>
            <person name="Wang C.C."/>
            <person name="Yang T.C."/>
            <person name="Huo Q.B."/>
            <person name="Li W."/>
            <person name="Chen H.Y."/>
            <person name="Chen S.E."/>
            <person name="Zhou L.G."/>
            <person name="Ni X.B."/>
            <person name="Tian J.H."/>
            <person name="Sheng Y."/>
            <person name="Liu T."/>
            <person name="Pan Y.S."/>
            <person name="Xia L.Y."/>
            <person name="Li J."/>
            <person name="Zhao F."/>
            <person name="Cao W.C."/>
        </authorList>
    </citation>
    <scope>NUCLEOTIDE SEQUENCE [LARGE SCALE GENOMIC DNA]</scope>
    <source>
        <strain evidence="1">HaeL-2018</strain>
    </source>
</reference>
<dbReference type="VEuPathDB" id="VectorBase:HLOH_042933"/>
<organism evidence="1 2">
    <name type="scientific">Haemaphysalis longicornis</name>
    <name type="common">Bush tick</name>
    <dbReference type="NCBI Taxonomy" id="44386"/>
    <lineage>
        <taxon>Eukaryota</taxon>
        <taxon>Metazoa</taxon>
        <taxon>Ecdysozoa</taxon>
        <taxon>Arthropoda</taxon>
        <taxon>Chelicerata</taxon>
        <taxon>Arachnida</taxon>
        <taxon>Acari</taxon>
        <taxon>Parasitiformes</taxon>
        <taxon>Ixodida</taxon>
        <taxon>Ixodoidea</taxon>
        <taxon>Ixodidae</taxon>
        <taxon>Haemaphysalinae</taxon>
        <taxon>Haemaphysalis</taxon>
    </lineage>
</organism>
<name>A0A9J6FBW6_HAELO</name>
<proteinExistence type="predicted"/>
<dbReference type="Proteomes" id="UP000821853">
    <property type="component" value="Chromosome 1"/>
</dbReference>
<comment type="caution">
    <text evidence="1">The sequence shown here is derived from an EMBL/GenBank/DDBJ whole genome shotgun (WGS) entry which is preliminary data.</text>
</comment>
<evidence type="ECO:0000313" key="1">
    <source>
        <dbReference type="EMBL" id="KAH9360291.1"/>
    </source>
</evidence>
<gene>
    <name evidence="1" type="ORF">HPB48_005743</name>
</gene>
<accession>A0A9J6FBW6</accession>
<protein>
    <submittedName>
        <fullName evidence="1">Uncharacterized protein</fullName>
    </submittedName>
</protein>
<dbReference type="AlphaFoldDB" id="A0A9J6FBW6"/>